<dbReference type="InterPro" id="IPR038237">
    <property type="entry name" value="Ribosomal_eS4_central_sf"/>
</dbReference>
<evidence type="ECO:0000256" key="4">
    <source>
        <dbReference type="ARBA" id="ARBA00022980"/>
    </source>
</evidence>
<feature type="domain" description="Small ribosomal subunit protein eS4 central region" evidence="6">
    <location>
        <begin position="90"/>
        <end position="158"/>
    </location>
</feature>
<dbReference type="GO" id="GO:0022627">
    <property type="term" value="C:cytosolic small ribosomal subunit"/>
    <property type="evidence" value="ECO:0007669"/>
    <property type="project" value="TreeGrafter"/>
</dbReference>
<dbReference type="InterPro" id="IPR013845">
    <property type="entry name" value="Ribosomal_eS4_central_region"/>
</dbReference>
<dbReference type="CDD" id="cd06087">
    <property type="entry name" value="KOW_RPS4"/>
    <property type="match status" value="1"/>
</dbReference>
<dbReference type="Gene3D" id="2.30.30.30">
    <property type="match status" value="1"/>
</dbReference>
<dbReference type="Gene3D" id="3.10.290.10">
    <property type="entry name" value="RNA-binding S4 domain"/>
    <property type="match status" value="1"/>
</dbReference>
<dbReference type="PANTHER" id="PTHR11581">
    <property type="entry name" value="30S/40S RIBOSOMAL PROTEIN S4"/>
    <property type="match status" value="1"/>
</dbReference>
<dbReference type="GO" id="GO:0019843">
    <property type="term" value="F:rRNA binding"/>
    <property type="evidence" value="ECO:0007669"/>
    <property type="project" value="UniProtKB-KW"/>
</dbReference>
<dbReference type="InterPro" id="IPR013843">
    <property type="entry name" value="Ribosomal_eS4_N"/>
</dbReference>
<keyword evidence="3" id="KW-0694">RNA-binding</keyword>
<sequence>MTRTKRMTAPDAWQIARKESKYVVSTASGPHDGSALPIGIWLRDHMQFALNTKEVRKILHDRQVVLNGHIVTDEHIGLDVFDIISFPKIDKHYMILVDEKGRHNEYEISADAAKIQLVKVASKTTIKGGKTQINLTSGANFIGEDSCKGKDSLVIGITGDDRFAVQQHFPYAVGNMVVVIGGQHTMKTGKLVEILVQDSSLPNRVIIEDVAGSRFETIEDYVYMIGTTESFLKTWGVDA</sequence>
<feature type="domain" description="Small ribosomal subunit protein eS4 N-terminal" evidence="7">
    <location>
        <begin position="4"/>
        <end position="31"/>
    </location>
</feature>
<evidence type="ECO:0000259" key="6">
    <source>
        <dbReference type="Pfam" id="PF00900"/>
    </source>
</evidence>
<dbReference type="InterPro" id="IPR041982">
    <property type="entry name" value="Ribosomal_eS4_KOW"/>
</dbReference>
<evidence type="ECO:0000256" key="5">
    <source>
        <dbReference type="ARBA" id="ARBA00023274"/>
    </source>
</evidence>
<evidence type="ECO:0000256" key="3">
    <source>
        <dbReference type="ARBA" id="ARBA00022884"/>
    </source>
</evidence>
<reference evidence="8" key="1">
    <citation type="submission" date="2019-08" db="EMBL/GenBank/DDBJ databases">
        <authorList>
            <person name="Kucharzyk K."/>
            <person name="Murdoch R.W."/>
            <person name="Higgins S."/>
            <person name="Loffler F."/>
        </authorList>
    </citation>
    <scope>NUCLEOTIDE SEQUENCE</scope>
</reference>
<name>A0A644U0C5_9ZZZZ</name>
<keyword evidence="2" id="KW-0699">rRNA-binding</keyword>
<evidence type="ECO:0000259" key="7">
    <source>
        <dbReference type="Pfam" id="PF08071"/>
    </source>
</evidence>
<comment type="caution">
    <text evidence="8">The sequence shown here is derived from an EMBL/GenBank/DDBJ whole genome shotgun (WGS) entry which is preliminary data.</text>
</comment>
<evidence type="ECO:0000313" key="8">
    <source>
        <dbReference type="EMBL" id="MPL72675.1"/>
    </source>
</evidence>
<dbReference type="PROSITE" id="PS50889">
    <property type="entry name" value="S4"/>
    <property type="match status" value="1"/>
</dbReference>
<dbReference type="InterPro" id="IPR036986">
    <property type="entry name" value="S4_RNA-bd_sf"/>
</dbReference>
<accession>A0A644U0C5</accession>
<protein>
    <recommendedName>
        <fullName evidence="9">30S ribosomal protein S4e</fullName>
    </recommendedName>
</protein>
<comment type="similarity">
    <text evidence="1">Belongs to the eukaryotic ribosomal protein eS4 family.</text>
</comment>
<dbReference type="InterPro" id="IPR014722">
    <property type="entry name" value="Rib_uL2_dom2"/>
</dbReference>
<organism evidence="8">
    <name type="scientific">bioreactor metagenome</name>
    <dbReference type="NCBI Taxonomy" id="1076179"/>
    <lineage>
        <taxon>unclassified sequences</taxon>
        <taxon>metagenomes</taxon>
        <taxon>ecological metagenomes</taxon>
    </lineage>
</organism>
<dbReference type="PANTHER" id="PTHR11581:SF0">
    <property type="entry name" value="SMALL RIBOSOMAL SUBUNIT PROTEIN ES4"/>
    <property type="match status" value="1"/>
</dbReference>
<evidence type="ECO:0000256" key="2">
    <source>
        <dbReference type="ARBA" id="ARBA00022730"/>
    </source>
</evidence>
<dbReference type="Pfam" id="PF00900">
    <property type="entry name" value="Ribosomal_S4e"/>
    <property type="match status" value="1"/>
</dbReference>
<keyword evidence="4" id="KW-0689">Ribosomal protein</keyword>
<gene>
    <name evidence="8" type="ORF">SDC9_18463</name>
</gene>
<dbReference type="GO" id="GO:0006412">
    <property type="term" value="P:translation"/>
    <property type="evidence" value="ECO:0007669"/>
    <property type="project" value="InterPro"/>
</dbReference>
<dbReference type="InterPro" id="IPR000876">
    <property type="entry name" value="Ribosomal_eS4"/>
</dbReference>
<keyword evidence="5" id="KW-0687">Ribonucleoprotein</keyword>
<dbReference type="GO" id="GO:0003735">
    <property type="term" value="F:structural constituent of ribosome"/>
    <property type="evidence" value="ECO:0007669"/>
    <property type="project" value="InterPro"/>
</dbReference>
<dbReference type="EMBL" id="VSSQ01000067">
    <property type="protein sequence ID" value="MPL72675.1"/>
    <property type="molecule type" value="Genomic_DNA"/>
</dbReference>
<dbReference type="Pfam" id="PF08071">
    <property type="entry name" value="RS4NT"/>
    <property type="match status" value="1"/>
</dbReference>
<proteinExistence type="inferred from homology"/>
<dbReference type="Gene3D" id="2.40.50.740">
    <property type="match status" value="1"/>
</dbReference>
<dbReference type="NCBIfam" id="NF003312">
    <property type="entry name" value="PRK04313.1"/>
    <property type="match status" value="1"/>
</dbReference>
<dbReference type="AlphaFoldDB" id="A0A644U0C5"/>
<evidence type="ECO:0008006" key="9">
    <source>
        <dbReference type="Google" id="ProtNLM"/>
    </source>
</evidence>
<evidence type="ECO:0000256" key="1">
    <source>
        <dbReference type="ARBA" id="ARBA00007500"/>
    </source>
</evidence>